<dbReference type="PANTHER" id="PTHR23275">
    <property type="entry name" value="CABRIOLET.-RELATED"/>
    <property type="match status" value="1"/>
</dbReference>
<feature type="domain" description="EGF-like" evidence="1">
    <location>
        <begin position="569"/>
        <end position="601"/>
    </location>
</feature>
<dbReference type="EMBL" id="BLBS01000004">
    <property type="protein sequence ID" value="GET85622.1"/>
    <property type="molecule type" value="Genomic_DNA"/>
</dbReference>
<evidence type="ECO:0000259" key="1">
    <source>
        <dbReference type="SMART" id="SM00181"/>
    </source>
</evidence>
<feature type="domain" description="EGF-like" evidence="1">
    <location>
        <begin position="496"/>
        <end position="528"/>
    </location>
</feature>
<feature type="domain" description="EGF-like" evidence="1">
    <location>
        <begin position="450"/>
        <end position="495"/>
    </location>
</feature>
<keyword evidence="3" id="KW-1185">Reference proteome</keyword>
<dbReference type="SMART" id="SM00261">
    <property type="entry name" value="FU"/>
    <property type="match status" value="4"/>
</dbReference>
<feature type="domain" description="EGF-like" evidence="1">
    <location>
        <begin position="400"/>
        <end position="431"/>
    </location>
</feature>
<dbReference type="SMART" id="SM00181">
    <property type="entry name" value="EGF"/>
    <property type="match status" value="6"/>
</dbReference>
<evidence type="ECO:0000313" key="2">
    <source>
        <dbReference type="EMBL" id="GET85622.1"/>
    </source>
</evidence>
<dbReference type="PANTHER" id="PTHR23275:SF100">
    <property type="entry name" value="EGF-LIKE DOMAIN-CONTAINING PROTEIN"/>
    <property type="match status" value="1"/>
</dbReference>
<proteinExistence type="predicted"/>
<feature type="domain" description="EGF-like" evidence="1">
    <location>
        <begin position="366"/>
        <end position="395"/>
    </location>
</feature>
<dbReference type="InterPro" id="IPR009030">
    <property type="entry name" value="Growth_fac_rcpt_cys_sf"/>
</dbReference>
<evidence type="ECO:0000313" key="3">
    <source>
        <dbReference type="Proteomes" id="UP000419144"/>
    </source>
</evidence>
<feature type="domain" description="EGF-like" evidence="1">
    <location>
        <begin position="605"/>
        <end position="638"/>
    </location>
</feature>
<dbReference type="InterPro" id="IPR000742">
    <property type="entry name" value="EGF"/>
</dbReference>
<protein>
    <submittedName>
        <fullName evidence="2">Surface antigen-like protein</fullName>
    </submittedName>
</protein>
<name>A0A640K877_LEITA</name>
<comment type="caution">
    <text evidence="2">The sequence shown here is derived from an EMBL/GenBank/DDBJ whole genome shotgun (WGS) entry which is preliminary data.</text>
</comment>
<dbReference type="PROSITE" id="PS51257">
    <property type="entry name" value="PROKAR_LIPOPROTEIN"/>
    <property type="match status" value="1"/>
</dbReference>
<gene>
    <name evidence="2" type="ORF">LtaPh_0401821</name>
</gene>
<dbReference type="AlphaFoldDB" id="A0A640K877"/>
<organism evidence="2 3">
    <name type="scientific">Leishmania tarentolae</name>
    <name type="common">Sauroleishmania tarentolae</name>
    <dbReference type="NCBI Taxonomy" id="5689"/>
    <lineage>
        <taxon>Eukaryota</taxon>
        <taxon>Discoba</taxon>
        <taxon>Euglenozoa</taxon>
        <taxon>Kinetoplastea</taxon>
        <taxon>Metakinetoplastina</taxon>
        <taxon>Trypanosomatida</taxon>
        <taxon>Trypanosomatidae</taxon>
        <taxon>Leishmaniinae</taxon>
        <taxon>Leishmania</taxon>
        <taxon>lizard Leishmania</taxon>
    </lineage>
</organism>
<dbReference type="SUPFAM" id="SSF57184">
    <property type="entry name" value="Growth factor receptor domain"/>
    <property type="match status" value="2"/>
</dbReference>
<reference evidence="2" key="1">
    <citation type="submission" date="2019-11" db="EMBL/GenBank/DDBJ databases">
        <title>Leishmania tarentolae CDS.</title>
        <authorList>
            <person name="Goto Y."/>
            <person name="Yamagishi J."/>
        </authorList>
    </citation>
    <scope>NUCLEOTIDE SEQUENCE [LARGE SCALE GENOMIC DNA]</scope>
    <source>
        <strain evidence="2">Parrot Tar II</strain>
    </source>
</reference>
<dbReference type="InterPro" id="IPR052798">
    <property type="entry name" value="Giardia_VSA"/>
</dbReference>
<dbReference type="InterPro" id="IPR006212">
    <property type="entry name" value="Furin_repeat"/>
</dbReference>
<dbReference type="OrthoDB" id="300641at2759"/>
<sequence>MRSSNRSSLAVAAVAACLTVLATMVTGLIDSKEIGGTSFTFVGWSSSSKQETYQSCTLTSNAFTIQGASTSLSDDTTLPPGNLQFSQLRVSGGYIVVANYFPRSTSITIKGASGIVHAEKPFIDASSAIYSNRLSIVVTDSDLRWDTAEAHQSVVRAPSFIQLSSALFVIGITVAEASSIVEVVGQSSISQMSVLAVDYTKCTGCAQGLVYFSFLHLWDRSLLRISHSSVKGADGTPLIGVAQGADTGVKVDKSLFVVENVASPTSNLINAPATIGDGGQLTLRTVTVKNIGGRITGSVKAKLLTADDSAQQIPSTSLVPDTGCADACVPPTTVDADCKCTCSADMPNRNFCTAMNDPYTNYVYLGCSVGCTKCSNETACLECGAGYNLVGTVCSLIGGECTDPNCKTCTTPGQCTDCHNGYGLTSSNACVRCSVAHCKSCPTNPGTCTMCLSGSEPVGNVCTPCSNANCVSCPGGANTCTQCASGYRLVDGTCEQCQVSDCLNCDNDPSKCTQCAPNYYLNSLSTCSPAACGIKHCTQCDEQTPSRCQHCETPYTVDSYDGLCMLSGTCSVANCTTCQAGTSKVCTTCDTNYYLTDGKCKAMPDCYVANCAQCMLLDSTKCSTCLRDYTLTTSYICVSITSGAATAYSLWVAAAALLVSVATHLV</sequence>
<accession>A0A640K877</accession>
<dbReference type="Proteomes" id="UP000419144">
    <property type="component" value="Unassembled WGS sequence"/>
</dbReference>
<dbReference type="VEuPathDB" id="TriTrypDB:LtaPh_0401821"/>